<evidence type="ECO:0000256" key="1">
    <source>
        <dbReference type="SAM" id="Phobius"/>
    </source>
</evidence>
<dbReference type="InParanoid" id="A0A7M7PFP8"/>
<protein>
    <submittedName>
        <fullName evidence="3">Uncharacterized protein</fullName>
    </submittedName>
</protein>
<dbReference type="KEGG" id="spu:105439441"/>
<keyword evidence="1" id="KW-0472">Membrane</keyword>
<dbReference type="PROSITE" id="PS51257">
    <property type="entry name" value="PROKAR_LIPOPROTEIN"/>
    <property type="match status" value="1"/>
</dbReference>
<keyword evidence="2" id="KW-0732">Signal</keyword>
<dbReference type="RefSeq" id="XP_030849612.1">
    <property type="nucleotide sequence ID" value="XM_030993752.1"/>
</dbReference>
<dbReference type="AlphaFoldDB" id="A0A7M7PFP8"/>
<feature type="chain" id="PRO_5029583121" evidence="2">
    <location>
        <begin position="24"/>
        <end position="183"/>
    </location>
</feature>
<dbReference type="OrthoDB" id="10157134at2759"/>
<organism evidence="3 4">
    <name type="scientific">Strongylocentrotus purpuratus</name>
    <name type="common">Purple sea urchin</name>
    <dbReference type="NCBI Taxonomy" id="7668"/>
    <lineage>
        <taxon>Eukaryota</taxon>
        <taxon>Metazoa</taxon>
        <taxon>Echinodermata</taxon>
        <taxon>Eleutherozoa</taxon>
        <taxon>Echinozoa</taxon>
        <taxon>Echinoidea</taxon>
        <taxon>Euechinoidea</taxon>
        <taxon>Echinacea</taxon>
        <taxon>Camarodonta</taxon>
        <taxon>Echinidea</taxon>
        <taxon>Strongylocentrotidae</taxon>
        <taxon>Strongylocentrotus</taxon>
    </lineage>
</organism>
<dbReference type="EnsemblMetazoa" id="XM_030993752">
    <property type="protein sequence ID" value="XP_030849612"/>
    <property type="gene ID" value="LOC105439441"/>
</dbReference>
<name>A0A7M7PFP8_STRPU</name>
<keyword evidence="1" id="KW-1133">Transmembrane helix</keyword>
<feature type="signal peptide" evidence="2">
    <location>
        <begin position="1"/>
        <end position="23"/>
    </location>
</feature>
<reference evidence="4" key="1">
    <citation type="submission" date="2015-02" db="EMBL/GenBank/DDBJ databases">
        <title>Genome sequencing for Strongylocentrotus purpuratus.</title>
        <authorList>
            <person name="Murali S."/>
            <person name="Liu Y."/>
            <person name="Vee V."/>
            <person name="English A."/>
            <person name="Wang M."/>
            <person name="Skinner E."/>
            <person name="Han Y."/>
            <person name="Muzny D.M."/>
            <person name="Worley K.C."/>
            <person name="Gibbs R.A."/>
        </authorList>
    </citation>
    <scope>NUCLEOTIDE SEQUENCE</scope>
</reference>
<evidence type="ECO:0000313" key="3">
    <source>
        <dbReference type="EnsemblMetazoa" id="XP_030849612"/>
    </source>
</evidence>
<dbReference type="Proteomes" id="UP000007110">
    <property type="component" value="Unassembled WGS sequence"/>
</dbReference>
<proteinExistence type="predicted"/>
<keyword evidence="4" id="KW-1185">Reference proteome</keyword>
<accession>A0A7M7PFP8</accession>
<evidence type="ECO:0000256" key="2">
    <source>
        <dbReference type="SAM" id="SignalP"/>
    </source>
</evidence>
<evidence type="ECO:0000313" key="4">
    <source>
        <dbReference type="Proteomes" id="UP000007110"/>
    </source>
</evidence>
<reference evidence="3" key="2">
    <citation type="submission" date="2021-01" db="UniProtKB">
        <authorList>
            <consortium name="EnsemblMetazoa"/>
        </authorList>
    </citation>
    <scope>IDENTIFICATION</scope>
</reference>
<feature type="transmembrane region" description="Helical" evidence="1">
    <location>
        <begin position="149"/>
        <end position="170"/>
    </location>
</feature>
<dbReference type="GeneID" id="105439441"/>
<keyword evidence="1" id="KW-0812">Transmembrane</keyword>
<sequence length="183" mass="18510">MASSGKLICLFALIAACCLVTEARRSGKTGEVRHVVGAPQKQTMFDFPFDQTVVGGSAAGGSVGASTSVFGMDSDSESSEESDLDMDTDINDVDAADTPAMVGVNGNQVGGNLLPFLSGGRAGGRAAAPEAGNADQLLSRTSGASGRGVGIAFAVMGLLTVIVAAAAFTLKKYRHSIPVLVRV</sequence>